<sequence>MASRFLTLTVLFLYAGILHNAFSCLPFSSFSPAFAGEFLQWTYTEAVYILKLQRNYDYAPRVGPYRSEAQSSHTSFSQEHSHRHGFEVMREEPRINTVSSLNCGTFAEKCGWANTNDEEMDWTTVQALPDAERYLSTLATENYPGMRSVTDSRAGALTSSARPGWEGGGAIFLQDIVVEGALNCNGETSSHPVLVAADPFRQELGGEGLKQSAVYSKSWAPLGPLKV</sequence>
<dbReference type="Proteomes" id="UP000050761">
    <property type="component" value="Unassembled WGS sequence"/>
</dbReference>
<protein>
    <submittedName>
        <fullName evidence="4">SCP domain-containing protein</fullName>
    </submittedName>
</protein>
<reference evidence="4" key="2">
    <citation type="submission" date="2019-09" db="UniProtKB">
        <authorList>
            <consortium name="WormBaseParasite"/>
        </authorList>
    </citation>
    <scope>IDENTIFICATION</scope>
</reference>
<dbReference type="EMBL" id="UZAH01003584">
    <property type="protein sequence ID" value="VDO25073.1"/>
    <property type="molecule type" value="Genomic_DNA"/>
</dbReference>
<feature type="chain" id="PRO_5044551304" evidence="1">
    <location>
        <begin position="24"/>
        <end position="227"/>
    </location>
</feature>
<evidence type="ECO:0000256" key="1">
    <source>
        <dbReference type="SAM" id="SignalP"/>
    </source>
</evidence>
<keyword evidence="1" id="KW-0732">Signal</keyword>
<accession>A0A183F8C3</accession>
<keyword evidence="3" id="KW-1185">Reference proteome</keyword>
<feature type="signal peptide" evidence="1">
    <location>
        <begin position="1"/>
        <end position="23"/>
    </location>
</feature>
<accession>A0A3P7UXT2</accession>
<dbReference type="OrthoDB" id="5850953at2759"/>
<dbReference type="AlphaFoldDB" id="A0A183F8C3"/>
<evidence type="ECO:0000313" key="2">
    <source>
        <dbReference type="EMBL" id="VDO25073.1"/>
    </source>
</evidence>
<organism evidence="3 4">
    <name type="scientific">Heligmosomoides polygyrus</name>
    <name type="common">Parasitic roundworm</name>
    <dbReference type="NCBI Taxonomy" id="6339"/>
    <lineage>
        <taxon>Eukaryota</taxon>
        <taxon>Metazoa</taxon>
        <taxon>Ecdysozoa</taxon>
        <taxon>Nematoda</taxon>
        <taxon>Chromadorea</taxon>
        <taxon>Rhabditida</taxon>
        <taxon>Rhabditina</taxon>
        <taxon>Rhabditomorpha</taxon>
        <taxon>Strongyloidea</taxon>
        <taxon>Heligmosomidae</taxon>
        <taxon>Heligmosomoides</taxon>
    </lineage>
</organism>
<evidence type="ECO:0000313" key="3">
    <source>
        <dbReference type="Proteomes" id="UP000050761"/>
    </source>
</evidence>
<dbReference type="WBParaSite" id="HPBE_0000241501-mRNA-1">
    <property type="protein sequence ID" value="HPBE_0000241501-mRNA-1"/>
    <property type="gene ID" value="HPBE_0000241501"/>
</dbReference>
<proteinExistence type="predicted"/>
<gene>
    <name evidence="2" type="ORF">HPBE_LOCUS2416</name>
</gene>
<evidence type="ECO:0000313" key="4">
    <source>
        <dbReference type="WBParaSite" id="HPBE_0000241501-mRNA-1"/>
    </source>
</evidence>
<name>A0A183F8C3_HELPZ</name>
<reference evidence="2 3" key="1">
    <citation type="submission" date="2018-11" db="EMBL/GenBank/DDBJ databases">
        <authorList>
            <consortium name="Pathogen Informatics"/>
        </authorList>
    </citation>
    <scope>NUCLEOTIDE SEQUENCE [LARGE SCALE GENOMIC DNA]</scope>
</reference>